<dbReference type="Gene3D" id="2.40.10.10">
    <property type="entry name" value="Trypsin-like serine proteases"/>
    <property type="match status" value="1"/>
</dbReference>
<dbReference type="PANTHER" id="PTHR24252:SF7">
    <property type="entry name" value="HYALIN"/>
    <property type="match status" value="1"/>
</dbReference>
<dbReference type="PROSITE" id="PS50240">
    <property type="entry name" value="TRYPSIN_DOM"/>
    <property type="match status" value="1"/>
</dbReference>
<reference evidence="8" key="3">
    <citation type="submission" date="2025-09" db="UniProtKB">
        <authorList>
            <consortium name="Ensembl"/>
        </authorList>
    </citation>
    <scope>IDENTIFICATION</scope>
</reference>
<accession>A0A4W6DE18</accession>
<evidence type="ECO:0000256" key="6">
    <source>
        <dbReference type="RuleBase" id="RU363034"/>
    </source>
</evidence>
<dbReference type="AlphaFoldDB" id="A0A4W6DE18"/>
<reference evidence="8" key="2">
    <citation type="submission" date="2025-08" db="UniProtKB">
        <authorList>
            <consortium name="Ensembl"/>
        </authorList>
    </citation>
    <scope>IDENTIFICATION</scope>
</reference>
<dbReference type="InParanoid" id="A0A4W6DE18"/>
<reference evidence="9" key="1">
    <citation type="submission" date="2015-09" db="EMBL/GenBank/DDBJ databases">
        <authorList>
            <person name="Sai Rama Sridatta P."/>
        </authorList>
    </citation>
    <scope>NUCLEOTIDE SEQUENCE [LARGE SCALE GENOMIC DNA]</scope>
</reference>
<dbReference type="GO" id="GO:0004252">
    <property type="term" value="F:serine-type endopeptidase activity"/>
    <property type="evidence" value="ECO:0007669"/>
    <property type="project" value="InterPro"/>
</dbReference>
<organism evidence="8 9">
    <name type="scientific">Lates calcarifer</name>
    <name type="common">Barramundi</name>
    <name type="synonym">Holocentrus calcarifer</name>
    <dbReference type="NCBI Taxonomy" id="8187"/>
    <lineage>
        <taxon>Eukaryota</taxon>
        <taxon>Metazoa</taxon>
        <taxon>Chordata</taxon>
        <taxon>Craniata</taxon>
        <taxon>Vertebrata</taxon>
        <taxon>Euteleostomi</taxon>
        <taxon>Actinopterygii</taxon>
        <taxon>Neopterygii</taxon>
        <taxon>Teleostei</taxon>
        <taxon>Neoteleostei</taxon>
        <taxon>Acanthomorphata</taxon>
        <taxon>Carangaria</taxon>
        <taxon>Carangaria incertae sedis</taxon>
        <taxon>Centropomidae</taxon>
        <taxon>Lates</taxon>
    </lineage>
</organism>
<dbReference type="Proteomes" id="UP000314980">
    <property type="component" value="Unassembled WGS sequence"/>
</dbReference>
<protein>
    <recommendedName>
        <fullName evidence="7">Peptidase S1 domain-containing protein</fullName>
    </recommendedName>
</protein>
<dbReference type="SMART" id="SM00020">
    <property type="entry name" value="Tryp_SPc"/>
    <property type="match status" value="1"/>
</dbReference>
<evidence type="ECO:0000259" key="7">
    <source>
        <dbReference type="PROSITE" id="PS50240"/>
    </source>
</evidence>
<keyword evidence="5" id="KW-1015">Disulfide bond</keyword>
<dbReference type="InterPro" id="IPR018114">
    <property type="entry name" value="TRYPSIN_HIS"/>
</dbReference>
<dbReference type="Ensembl" id="ENSLCAT00010023824.1">
    <property type="protein sequence ID" value="ENSLCAP00010023307.1"/>
    <property type="gene ID" value="ENSLCAG00010010931.1"/>
</dbReference>
<evidence type="ECO:0000313" key="8">
    <source>
        <dbReference type="Ensembl" id="ENSLCAP00010023307.1"/>
    </source>
</evidence>
<dbReference type="Pfam" id="PF00089">
    <property type="entry name" value="Trypsin"/>
    <property type="match status" value="1"/>
</dbReference>
<proteinExistence type="predicted"/>
<dbReference type="STRING" id="8187.ENSLCAP00010023307"/>
<dbReference type="InterPro" id="IPR033116">
    <property type="entry name" value="TRYPSIN_SER"/>
</dbReference>
<evidence type="ECO:0000256" key="4">
    <source>
        <dbReference type="ARBA" id="ARBA00022825"/>
    </source>
</evidence>
<keyword evidence="4 6" id="KW-0720">Serine protease</keyword>
<feature type="domain" description="Peptidase S1" evidence="7">
    <location>
        <begin position="63"/>
        <end position="294"/>
    </location>
</feature>
<name>A0A4W6DE18_LATCA</name>
<dbReference type="InterPro" id="IPR001314">
    <property type="entry name" value="Peptidase_S1A"/>
</dbReference>
<dbReference type="InterPro" id="IPR043504">
    <property type="entry name" value="Peptidase_S1_PA_chymotrypsin"/>
</dbReference>
<evidence type="ECO:0000256" key="3">
    <source>
        <dbReference type="ARBA" id="ARBA00022801"/>
    </source>
</evidence>
<dbReference type="CDD" id="cd00190">
    <property type="entry name" value="Tryp_SPc"/>
    <property type="match status" value="1"/>
</dbReference>
<dbReference type="PROSITE" id="PS00134">
    <property type="entry name" value="TRYPSIN_HIS"/>
    <property type="match status" value="1"/>
</dbReference>
<evidence type="ECO:0000256" key="2">
    <source>
        <dbReference type="ARBA" id="ARBA00022729"/>
    </source>
</evidence>
<keyword evidence="3 6" id="KW-0378">Hydrolase</keyword>
<keyword evidence="9" id="KW-1185">Reference proteome</keyword>
<dbReference type="InterPro" id="IPR009003">
    <property type="entry name" value="Peptidase_S1_PA"/>
</dbReference>
<keyword evidence="2" id="KW-0732">Signal</keyword>
<evidence type="ECO:0000313" key="9">
    <source>
        <dbReference type="Proteomes" id="UP000314980"/>
    </source>
</evidence>
<evidence type="ECO:0000256" key="5">
    <source>
        <dbReference type="ARBA" id="ARBA00023157"/>
    </source>
</evidence>
<evidence type="ECO:0000256" key="1">
    <source>
        <dbReference type="ARBA" id="ARBA00022670"/>
    </source>
</evidence>
<dbReference type="InterPro" id="IPR001254">
    <property type="entry name" value="Trypsin_dom"/>
</dbReference>
<dbReference type="SUPFAM" id="SSF50494">
    <property type="entry name" value="Trypsin-like serine proteases"/>
    <property type="match status" value="1"/>
</dbReference>
<keyword evidence="1 6" id="KW-0645">Protease</keyword>
<dbReference type="GO" id="GO:0006508">
    <property type="term" value="P:proteolysis"/>
    <property type="evidence" value="ECO:0007669"/>
    <property type="project" value="UniProtKB-KW"/>
</dbReference>
<sequence>QTCFFFFNSSVFFPDNIFVSFQPQKTLSEQPQTEYRKRKKHISDELVHRFPSVCGIAPLNTKIVGGEDAAPGAWPWQASLNRNGRLFCGGSLINNQWVLTAAHCFPSITTSGLMVHLGRERQEGLNRNEQSRTVTQIIKHPLYFNTGFDYDIALLKLSSPVQFNNYTRPVCLAAADSIYKEGTTCWITGWGHIMSGIPLPSNQMLQQVSVPVVSNSQCNKVYSVITDNMLCAAVPEGGKDSCQGDSGGPMVAKDDTRWIQGGVVSFGKGCAEAGFPGVYARVSQFEHWIRSQITTNQPGFVSYSSSSSIGPAAGVILPVLLSLFFLS</sequence>
<dbReference type="GeneTree" id="ENSGT00940000163852"/>
<dbReference type="PROSITE" id="PS00135">
    <property type="entry name" value="TRYPSIN_SER"/>
    <property type="match status" value="1"/>
</dbReference>
<dbReference type="FunFam" id="2.40.10.10:FF:000024">
    <property type="entry name" value="Serine protease 53"/>
    <property type="match status" value="1"/>
</dbReference>
<dbReference type="PANTHER" id="PTHR24252">
    <property type="entry name" value="ACROSIN-RELATED"/>
    <property type="match status" value="1"/>
</dbReference>
<dbReference type="PRINTS" id="PR00722">
    <property type="entry name" value="CHYMOTRYPSIN"/>
</dbReference>